<name>A0A6J6XWT9_9ZZZZ</name>
<dbReference type="EMBL" id="CAFBOO010000003">
    <property type="protein sequence ID" value="CAB4982533.1"/>
    <property type="molecule type" value="Genomic_DNA"/>
</dbReference>
<dbReference type="GO" id="GO:0005759">
    <property type="term" value="C:mitochondrial matrix"/>
    <property type="evidence" value="ECO:0007669"/>
    <property type="project" value="UniProtKB-SubCell"/>
</dbReference>
<feature type="domain" description="Amine oxidase" evidence="5">
    <location>
        <begin position="165"/>
        <end position="293"/>
    </location>
</feature>
<evidence type="ECO:0000313" key="13">
    <source>
        <dbReference type="EMBL" id="CAB5011486.1"/>
    </source>
</evidence>
<accession>A0A6J6XWT9</accession>
<dbReference type="PANTHER" id="PTHR10668">
    <property type="entry name" value="PHYTOENE DEHYDROGENASE"/>
    <property type="match status" value="1"/>
</dbReference>
<evidence type="ECO:0000256" key="3">
    <source>
        <dbReference type="ARBA" id="ARBA00038825"/>
    </source>
</evidence>
<dbReference type="SUPFAM" id="SSF51905">
    <property type="entry name" value="FAD/NAD(P)-binding domain"/>
    <property type="match status" value="1"/>
</dbReference>
<gene>
    <name evidence="6" type="ORF">UFOPK2340_00906</name>
    <name evidence="7" type="ORF">UFOPK2772_00038</name>
    <name evidence="8" type="ORF">UFOPK2850_00031</name>
    <name evidence="9" type="ORF">UFOPK3027_00589</name>
    <name evidence="10" type="ORF">UFOPK3256_00813</name>
    <name evidence="11" type="ORF">UFOPK3827_00273</name>
    <name evidence="12" type="ORF">UFOPK3982_00512</name>
    <name evidence="13" type="ORF">UFOPK4120_00273</name>
    <name evidence="14" type="ORF">UFOPK4404_00273</name>
</gene>
<dbReference type="EMBL" id="CAFBQY010000002">
    <property type="protein sequence ID" value="CAB5070240.1"/>
    <property type="molecule type" value="Genomic_DNA"/>
</dbReference>
<dbReference type="Pfam" id="PF01593">
    <property type="entry name" value="Amino_oxidase"/>
    <property type="match status" value="1"/>
</dbReference>
<evidence type="ECO:0000256" key="4">
    <source>
        <dbReference type="ARBA" id="ARBA00040298"/>
    </source>
</evidence>
<dbReference type="InterPro" id="IPR036188">
    <property type="entry name" value="FAD/NAD-bd_sf"/>
</dbReference>
<comment type="subunit">
    <text evidence="3">Interacts with COX5B; this interaction may contribute to localize PYROXD2 to the inner face of the inner mitochondrial membrane.</text>
</comment>
<dbReference type="EMBL" id="CAFBNM010000002">
    <property type="protein sequence ID" value="CAB4946667.1"/>
    <property type="molecule type" value="Genomic_DNA"/>
</dbReference>
<dbReference type="GO" id="GO:0005829">
    <property type="term" value="C:cytosol"/>
    <property type="evidence" value="ECO:0007669"/>
    <property type="project" value="TreeGrafter"/>
</dbReference>
<dbReference type="InterPro" id="IPR002937">
    <property type="entry name" value="Amino_oxidase"/>
</dbReference>
<dbReference type="EMBL" id="CAFAZW010000010">
    <property type="protein sequence ID" value="CAB4842321.1"/>
    <property type="molecule type" value="Genomic_DNA"/>
</dbReference>
<dbReference type="Gene3D" id="3.50.50.60">
    <property type="entry name" value="FAD/NAD(P)-binding domain"/>
    <property type="match status" value="2"/>
</dbReference>
<evidence type="ECO:0000313" key="10">
    <source>
        <dbReference type="EMBL" id="CAB4842321.1"/>
    </source>
</evidence>
<comment type="subcellular location">
    <subcellularLocation>
        <location evidence="1">Mitochondrion matrix</location>
    </subcellularLocation>
</comment>
<evidence type="ECO:0000313" key="6">
    <source>
        <dbReference type="EMBL" id="CAB4677978.1"/>
    </source>
</evidence>
<evidence type="ECO:0000313" key="8">
    <source>
        <dbReference type="EMBL" id="CAB4745085.1"/>
    </source>
</evidence>
<dbReference type="AlphaFoldDB" id="A0A6J6XWT9"/>
<sequence length="515" mass="55262">MSLDKKYDAIVVGGGHNGLVAATYLAKAGKKVVLLEAEKELGGATTSVKPFPEFEARLSRYSYLVSLLPDQIVGDLGINFKTLERAIASYTPYSKAGQDGGLLISQNWDDRTAQNFRDVTGSDAEGKAWQQFYGEIALLAERIAPSMLQPLKSAKQLNGEIGLSDTWKYLMERPIGEVIRERFSDDIVRGVVLTDALIGTFASSDDLQANRCFLYHLIGNGTGQWRVPQGGMGALVLELKRVAIEAGVEILLNSRVANIDSDAAGVSVMTEANEKFSARDLLFAGAPQTLAKIRGTAQPTSLEGSQMKMNMLLTKLPRLKSGIDPRLAFAGTFHVNESFSQLETAYHSASAGLIPRDLPLELYCHTLTDPTILSPELAALGYQTLTLFGLHTPASLFDKSPEAAKEAAKEAAIDSLNQYLLDPIESVLAICQDGSLAIETKSPLDLEADIGLPRGNIFHRDLDFPFIDGAAGPAQKWGSETEQPHIYLAGAGARRGGGVSGIAGHNAAMAVLGND</sequence>
<dbReference type="Pfam" id="PF13450">
    <property type="entry name" value="NAD_binding_8"/>
    <property type="match status" value="1"/>
</dbReference>
<comment type="function">
    <text evidence="2">Probable oxidoreductase that may play a role as regulator of mitochondrial function.</text>
</comment>
<dbReference type="GO" id="GO:0016491">
    <property type="term" value="F:oxidoreductase activity"/>
    <property type="evidence" value="ECO:0007669"/>
    <property type="project" value="InterPro"/>
</dbReference>
<dbReference type="PANTHER" id="PTHR10668:SF103">
    <property type="entry name" value="PYRIDINE NUCLEOTIDE-DISULFIDE OXIDOREDUCTASE DOMAIN-CONTAINING PROTEIN 2"/>
    <property type="match status" value="1"/>
</dbReference>
<evidence type="ECO:0000313" key="9">
    <source>
        <dbReference type="EMBL" id="CAB4800054.1"/>
    </source>
</evidence>
<evidence type="ECO:0000256" key="1">
    <source>
        <dbReference type="ARBA" id="ARBA00004305"/>
    </source>
</evidence>
<dbReference type="EMBL" id="CAFAAN010000004">
    <property type="protein sequence ID" value="CAB4800054.1"/>
    <property type="molecule type" value="Genomic_DNA"/>
</dbReference>
<dbReference type="EMBL" id="CAEZZH010000001">
    <property type="protein sequence ID" value="CAB4745085.1"/>
    <property type="molecule type" value="Genomic_DNA"/>
</dbReference>
<proteinExistence type="predicted"/>
<protein>
    <recommendedName>
        <fullName evidence="4">Pyridine nucleotide-disulfide oxidoreductase domain-containing protein 2</fullName>
    </recommendedName>
</protein>
<reference evidence="9" key="1">
    <citation type="submission" date="2020-05" db="EMBL/GenBank/DDBJ databases">
        <authorList>
            <person name="Chiriac C."/>
            <person name="Salcher M."/>
            <person name="Ghai R."/>
            <person name="Kavagutti S V."/>
        </authorList>
    </citation>
    <scope>NUCLEOTIDE SEQUENCE</scope>
</reference>
<evidence type="ECO:0000313" key="7">
    <source>
        <dbReference type="EMBL" id="CAB4726390.1"/>
    </source>
</evidence>
<organism evidence="9">
    <name type="scientific">freshwater metagenome</name>
    <dbReference type="NCBI Taxonomy" id="449393"/>
    <lineage>
        <taxon>unclassified sequences</taxon>
        <taxon>metagenomes</taxon>
        <taxon>ecological metagenomes</taxon>
    </lineage>
</organism>
<evidence type="ECO:0000259" key="5">
    <source>
        <dbReference type="Pfam" id="PF01593"/>
    </source>
</evidence>
<dbReference type="EMBL" id="CAFBPO010000002">
    <property type="protein sequence ID" value="CAB5011486.1"/>
    <property type="molecule type" value="Genomic_DNA"/>
</dbReference>
<evidence type="ECO:0000313" key="11">
    <source>
        <dbReference type="EMBL" id="CAB4946667.1"/>
    </source>
</evidence>
<evidence type="ECO:0000313" key="12">
    <source>
        <dbReference type="EMBL" id="CAB4982533.1"/>
    </source>
</evidence>
<evidence type="ECO:0000313" key="14">
    <source>
        <dbReference type="EMBL" id="CAB5070240.1"/>
    </source>
</evidence>
<evidence type="ECO:0000256" key="2">
    <source>
        <dbReference type="ARBA" id="ARBA00037217"/>
    </source>
</evidence>
<dbReference type="EMBL" id="CAEZXC010000048">
    <property type="protein sequence ID" value="CAB4677978.1"/>
    <property type="molecule type" value="Genomic_DNA"/>
</dbReference>
<dbReference type="EMBL" id="CAEZYT010000001">
    <property type="protein sequence ID" value="CAB4726390.1"/>
    <property type="molecule type" value="Genomic_DNA"/>
</dbReference>